<evidence type="ECO:0000256" key="1">
    <source>
        <dbReference type="SAM" id="MobiDB-lite"/>
    </source>
</evidence>
<evidence type="ECO:0000313" key="3">
    <source>
        <dbReference type="Proteomes" id="UP000694240"/>
    </source>
</evidence>
<feature type="region of interest" description="Disordered" evidence="1">
    <location>
        <begin position="1"/>
        <end position="50"/>
    </location>
</feature>
<dbReference type="Proteomes" id="UP000694240">
    <property type="component" value="Chromosome 3"/>
</dbReference>
<feature type="compositionally biased region" description="Basic and acidic residues" evidence="1">
    <location>
        <begin position="26"/>
        <end position="37"/>
    </location>
</feature>
<evidence type="ECO:0000313" key="2">
    <source>
        <dbReference type="EMBL" id="KAG7629525.1"/>
    </source>
</evidence>
<keyword evidence="3" id="KW-1185">Reference proteome</keyword>
<accession>A0A8T2EZI2</accession>
<feature type="compositionally biased region" description="Polar residues" evidence="1">
    <location>
        <begin position="1"/>
        <end position="11"/>
    </location>
</feature>
<sequence length="50" mass="5963">MQTKKNSNLSMPWSKWKRSYESSSARGDKAQRQRLQERLTSVDIEQRTCM</sequence>
<dbReference type="EMBL" id="JAEFBK010000003">
    <property type="protein sequence ID" value="KAG7629525.1"/>
    <property type="molecule type" value="Genomic_DNA"/>
</dbReference>
<dbReference type="AlphaFoldDB" id="A0A8T2EZI2"/>
<organism evidence="2 3">
    <name type="scientific">Arabidopsis thaliana x Arabidopsis arenosa</name>
    <dbReference type="NCBI Taxonomy" id="1240361"/>
    <lineage>
        <taxon>Eukaryota</taxon>
        <taxon>Viridiplantae</taxon>
        <taxon>Streptophyta</taxon>
        <taxon>Embryophyta</taxon>
        <taxon>Tracheophyta</taxon>
        <taxon>Spermatophyta</taxon>
        <taxon>Magnoliopsida</taxon>
        <taxon>eudicotyledons</taxon>
        <taxon>Gunneridae</taxon>
        <taxon>Pentapetalae</taxon>
        <taxon>rosids</taxon>
        <taxon>malvids</taxon>
        <taxon>Brassicales</taxon>
        <taxon>Brassicaceae</taxon>
        <taxon>Camelineae</taxon>
        <taxon>Arabidopsis</taxon>
    </lineage>
</organism>
<name>A0A8T2EZI2_9BRAS</name>
<protein>
    <submittedName>
        <fullName evidence="2">Uncharacterized protein</fullName>
    </submittedName>
</protein>
<proteinExistence type="predicted"/>
<reference evidence="2 3" key="1">
    <citation type="submission" date="2020-12" db="EMBL/GenBank/DDBJ databases">
        <title>Concerted genomic and epigenomic changes stabilize Arabidopsis allopolyploids.</title>
        <authorList>
            <person name="Chen Z."/>
        </authorList>
    </citation>
    <scope>NUCLEOTIDE SEQUENCE [LARGE SCALE GENOMIC DNA]</scope>
    <source>
        <strain evidence="2">Allo738</strain>
        <tissue evidence="2">Leaf</tissue>
    </source>
</reference>
<comment type="caution">
    <text evidence="2">The sequence shown here is derived from an EMBL/GenBank/DDBJ whole genome shotgun (WGS) entry which is preliminary data.</text>
</comment>
<gene>
    <name evidence="2" type="ORF">ISN45_At03g056490</name>
</gene>